<evidence type="ECO:0000259" key="1">
    <source>
        <dbReference type="Pfam" id="PF24725"/>
    </source>
</evidence>
<organism evidence="2 3">
    <name type="scientific">Actinoplanes friuliensis DSM 7358</name>
    <dbReference type="NCBI Taxonomy" id="1246995"/>
    <lineage>
        <taxon>Bacteria</taxon>
        <taxon>Bacillati</taxon>
        <taxon>Actinomycetota</taxon>
        <taxon>Actinomycetes</taxon>
        <taxon>Micromonosporales</taxon>
        <taxon>Micromonosporaceae</taxon>
        <taxon>Actinoplanes</taxon>
    </lineage>
</organism>
<gene>
    <name evidence="2" type="ORF">AFR_11790</name>
</gene>
<dbReference type="RefSeq" id="WP_023360692.1">
    <property type="nucleotide sequence ID" value="NC_022657.1"/>
</dbReference>
<dbReference type="OrthoDB" id="670500at2"/>
<proteinExistence type="predicted"/>
<dbReference type="STRING" id="1246995.AFR_11790"/>
<dbReference type="InterPro" id="IPR056094">
    <property type="entry name" value="DUF7677"/>
</dbReference>
<protein>
    <recommendedName>
        <fullName evidence="1">DUF7677 domain-containing protein</fullName>
    </recommendedName>
</protein>
<dbReference type="Pfam" id="PF24725">
    <property type="entry name" value="DUF7677"/>
    <property type="match status" value="1"/>
</dbReference>
<reference evidence="2 3" key="1">
    <citation type="journal article" date="2014" name="J. Biotechnol.">
        <title>Complete genome sequence of the actinobacterium Actinoplanes friuliensis HAG 010964, producer of the lipopeptide antibiotic friulimycin.</title>
        <authorList>
            <person name="Ruckert C."/>
            <person name="Szczepanowski R."/>
            <person name="Albersmeier A."/>
            <person name="Goesmann A."/>
            <person name="Fischer N."/>
            <person name="Steinkamper A."/>
            <person name="Puhler A."/>
            <person name="Biener R."/>
            <person name="Schwartz D."/>
            <person name="Kalinowski J."/>
        </authorList>
    </citation>
    <scope>NUCLEOTIDE SEQUENCE [LARGE SCALE GENOMIC DNA]</scope>
    <source>
        <strain evidence="2 3">DSM 7358</strain>
    </source>
</reference>
<keyword evidence="3" id="KW-1185">Reference proteome</keyword>
<dbReference type="HOGENOM" id="CLU_174618_0_0_11"/>
<name>U5VV28_9ACTN</name>
<evidence type="ECO:0000313" key="3">
    <source>
        <dbReference type="Proteomes" id="UP000017746"/>
    </source>
</evidence>
<dbReference type="Proteomes" id="UP000017746">
    <property type="component" value="Chromosome"/>
</dbReference>
<feature type="domain" description="DUF7677" evidence="1">
    <location>
        <begin position="3"/>
        <end position="99"/>
    </location>
</feature>
<dbReference type="eggNOG" id="ENOG5032R9R">
    <property type="taxonomic scope" value="Bacteria"/>
</dbReference>
<accession>U5VV28</accession>
<dbReference type="PATRIC" id="fig|1246995.3.peg.2401"/>
<sequence length="100" mass="11606">MTHLPSDVRRSLRMFAFFVGNGTVDVELLGDIDYRADLLEFGSDLERVFTIFANVLEVDEFGTVTNHDHAQRRAAQWIRSSVDPDYEPEPPFEDWEFELP</sequence>
<dbReference type="KEGG" id="afs:AFR_11790"/>
<dbReference type="AlphaFoldDB" id="U5VV28"/>
<evidence type="ECO:0000313" key="2">
    <source>
        <dbReference type="EMBL" id="AGZ40647.1"/>
    </source>
</evidence>
<dbReference type="EMBL" id="CP006272">
    <property type="protein sequence ID" value="AGZ40647.1"/>
    <property type="molecule type" value="Genomic_DNA"/>
</dbReference>